<sequence length="76" mass="8376">MLNEILDQFKKGKTFSLQELAGSLNTDVQTVKAQMDYLERQGYIKKVELHTGCASGCSSCAGCSQGTHKSNMWELS</sequence>
<accession>A0A136WCG9</accession>
<dbReference type="Pfam" id="PF09012">
    <property type="entry name" value="FeoC"/>
    <property type="match status" value="1"/>
</dbReference>
<evidence type="ECO:0000313" key="3">
    <source>
        <dbReference type="Proteomes" id="UP000070539"/>
    </source>
</evidence>
<protein>
    <submittedName>
        <fullName evidence="2">FeoC like transcriptional regulator</fullName>
    </submittedName>
</protein>
<dbReference type="Gene3D" id="1.10.10.10">
    <property type="entry name" value="Winged helix-like DNA-binding domain superfamily/Winged helix DNA-binding domain"/>
    <property type="match status" value="1"/>
</dbReference>
<comment type="caution">
    <text evidence="2">The sequence shown here is derived from an EMBL/GenBank/DDBJ whole genome shotgun (WGS) entry which is preliminary data.</text>
</comment>
<dbReference type="InterPro" id="IPR015102">
    <property type="entry name" value="Tscrpt_reg_HTH_FeoC"/>
</dbReference>
<feature type="domain" description="Transcriptional regulator HTH-type FeoC" evidence="1">
    <location>
        <begin position="1"/>
        <end position="63"/>
    </location>
</feature>
<reference evidence="2 3" key="1">
    <citation type="submission" date="2016-01" db="EMBL/GenBank/DDBJ databases">
        <title>Genome sequence of Clostridium neopropionicum X4, DSM-3847.</title>
        <authorList>
            <person name="Poehlein A."/>
            <person name="Beck M.H."/>
            <person name="Bengelsdorf F.R."/>
            <person name="Daniel R."/>
            <person name="Duerre P."/>
        </authorList>
    </citation>
    <scope>NUCLEOTIDE SEQUENCE [LARGE SCALE GENOMIC DNA]</scope>
    <source>
        <strain evidence="2 3">DSM-3847</strain>
    </source>
</reference>
<dbReference type="OrthoDB" id="2086217at2"/>
<dbReference type="InterPro" id="IPR036388">
    <property type="entry name" value="WH-like_DNA-bd_sf"/>
</dbReference>
<keyword evidence="3" id="KW-1185">Reference proteome</keyword>
<name>A0A136WCG9_9FIRM</name>
<dbReference type="SUPFAM" id="SSF46785">
    <property type="entry name" value="Winged helix' DNA-binding domain"/>
    <property type="match status" value="1"/>
</dbReference>
<gene>
    <name evidence="2" type="ORF">CLNEO_23800</name>
</gene>
<dbReference type="STRING" id="36847.CLNEO_23800"/>
<dbReference type="RefSeq" id="WP_066089386.1">
    <property type="nucleotide sequence ID" value="NZ_LRVM01000009.1"/>
</dbReference>
<evidence type="ECO:0000259" key="1">
    <source>
        <dbReference type="Pfam" id="PF09012"/>
    </source>
</evidence>
<organism evidence="2 3">
    <name type="scientific">Anaerotignum neopropionicum</name>
    <dbReference type="NCBI Taxonomy" id="36847"/>
    <lineage>
        <taxon>Bacteria</taxon>
        <taxon>Bacillati</taxon>
        <taxon>Bacillota</taxon>
        <taxon>Clostridia</taxon>
        <taxon>Lachnospirales</taxon>
        <taxon>Anaerotignaceae</taxon>
        <taxon>Anaerotignum</taxon>
    </lineage>
</organism>
<dbReference type="EMBL" id="LRVM01000009">
    <property type="protein sequence ID" value="KXL52215.1"/>
    <property type="molecule type" value="Genomic_DNA"/>
</dbReference>
<dbReference type="AlphaFoldDB" id="A0A136WCG9"/>
<proteinExistence type="predicted"/>
<dbReference type="InterPro" id="IPR036390">
    <property type="entry name" value="WH_DNA-bd_sf"/>
</dbReference>
<dbReference type="Proteomes" id="UP000070539">
    <property type="component" value="Unassembled WGS sequence"/>
</dbReference>
<evidence type="ECO:0000313" key="2">
    <source>
        <dbReference type="EMBL" id="KXL52215.1"/>
    </source>
</evidence>